<dbReference type="InterPro" id="IPR036771">
    <property type="entry name" value="ATPsynth_dsu/esu_N"/>
</dbReference>
<dbReference type="HAMAP" id="MF_00530">
    <property type="entry name" value="ATP_synth_epsil_bac"/>
    <property type="match status" value="1"/>
</dbReference>
<evidence type="ECO:0000313" key="12">
    <source>
        <dbReference type="EMBL" id="MBB5471738.1"/>
    </source>
</evidence>
<dbReference type="Gene3D" id="2.60.15.10">
    <property type="entry name" value="F0F1 ATP synthase delta/epsilon subunit, N-terminal"/>
    <property type="match status" value="1"/>
</dbReference>
<comment type="function">
    <text evidence="8">Produces ATP from ADP in the presence of a proton gradient across the membrane.</text>
</comment>
<dbReference type="GO" id="GO:0045259">
    <property type="term" value="C:proton-transporting ATP synthase complex"/>
    <property type="evidence" value="ECO:0007669"/>
    <property type="project" value="UniProtKB-KW"/>
</dbReference>
<dbReference type="Pfam" id="PF02823">
    <property type="entry name" value="ATP-synt_DE_N"/>
    <property type="match status" value="1"/>
</dbReference>
<keyword evidence="13" id="KW-1185">Reference proteome</keyword>
<evidence type="ECO:0000256" key="7">
    <source>
        <dbReference type="ARBA" id="ARBA00023310"/>
    </source>
</evidence>
<evidence type="ECO:0000256" key="3">
    <source>
        <dbReference type="ARBA" id="ARBA00022448"/>
    </source>
</evidence>
<keyword evidence="3 8" id="KW-0813">Transport</keyword>
<dbReference type="GO" id="GO:0046933">
    <property type="term" value="F:proton-transporting ATP synthase activity, rotational mechanism"/>
    <property type="evidence" value="ECO:0007669"/>
    <property type="project" value="UniProtKB-UniRule"/>
</dbReference>
<dbReference type="GO" id="GO:0005524">
    <property type="term" value="F:ATP binding"/>
    <property type="evidence" value="ECO:0007669"/>
    <property type="project" value="UniProtKB-UniRule"/>
</dbReference>
<comment type="caution">
    <text evidence="11">The sequence shown here is derived from an EMBL/GenBank/DDBJ whole genome shotgun (WGS) entry which is preliminary data.</text>
</comment>
<evidence type="ECO:0000256" key="9">
    <source>
        <dbReference type="RuleBase" id="RU003656"/>
    </source>
</evidence>
<dbReference type="PANTHER" id="PTHR13822:SF10">
    <property type="entry name" value="ATP SYNTHASE EPSILON CHAIN, CHLOROPLASTIC"/>
    <property type="match status" value="1"/>
</dbReference>
<accession>A0A511FKY3</accession>
<dbReference type="Proteomes" id="UP000564629">
    <property type="component" value="Unassembled WGS sequence"/>
</dbReference>
<dbReference type="EMBL" id="JACHDN010000001">
    <property type="protein sequence ID" value="MBB5471738.1"/>
    <property type="molecule type" value="Genomic_DNA"/>
</dbReference>
<evidence type="ECO:0000256" key="4">
    <source>
        <dbReference type="ARBA" id="ARBA00023065"/>
    </source>
</evidence>
<keyword evidence="5 8" id="KW-0472">Membrane</keyword>
<comment type="similarity">
    <text evidence="2 8 9">Belongs to the ATPase epsilon chain family.</text>
</comment>
<sequence>MAQLEVDLVDTDGTIWSGEARQVSAPASDGEIGILAGHTPVLSVLRHGEVRVIEAGGTVHRWTVEGGFLSVDADQVTVVVDAAEAVASGTSAR</sequence>
<gene>
    <name evidence="8" type="primary">atpC</name>
    <name evidence="11" type="ORF">CHO01_36340</name>
    <name evidence="12" type="ORF">HNR08_000474</name>
</gene>
<keyword evidence="4 8" id="KW-0406">Ion transport</keyword>
<evidence type="ECO:0000259" key="10">
    <source>
        <dbReference type="Pfam" id="PF02823"/>
    </source>
</evidence>
<dbReference type="RefSeq" id="WP_146840500.1">
    <property type="nucleotide sequence ID" value="NZ_BJVQ01000084.1"/>
</dbReference>
<keyword evidence="7 8" id="KW-0066">ATP synthesis</keyword>
<organism evidence="11 13">
    <name type="scientific">Cellulomonas hominis</name>
    <dbReference type="NCBI Taxonomy" id="156981"/>
    <lineage>
        <taxon>Bacteria</taxon>
        <taxon>Bacillati</taxon>
        <taxon>Actinomycetota</taxon>
        <taxon>Actinomycetes</taxon>
        <taxon>Micrococcales</taxon>
        <taxon>Cellulomonadaceae</taxon>
        <taxon>Cellulomonas</taxon>
    </lineage>
</organism>
<evidence type="ECO:0000256" key="2">
    <source>
        <dbReference type="ARBA" id="ARBA00005712"/>
    </source>
</evidence>
<keyword evidence="8" id="KW-1003">Cell membrane</keyword>
<name>A0A511FKY3_9CELL</name>
<evidence type="ECO:0000256" key="1">
    <source>
        <dbReference type="ARBA" id="ARBA00004202"/>
    </source>
</evidence>
<keyword evidence="8" id="KW-0375">Hydrogen ion transport</keyword>
<dbReference type="PANTHER" id="PTHR13822">
    <property type="entry name" value="ATP SYNTHASE DELTA/EPSILON CHAIN"/>
    <property type="match status" value="1"/>
</dbReference>
<evidence type="ECO:0000313" key="14">
    <source>
        <dbReference type="Proteomes" id="UP000564629"/>
    </source>
</evidence>
<dbReference type="CDD" id="cd12152">
    <property type="entry name" value="F1-ATPase_delta"/>
    <property type="match status" value="1"/>
</dbReference>
<dbReference type="GO" id="GO:0005886">
    <property type="term" value="C:plasma membrane"/>
    <property type="evidence" value="ECO:0007669"/>
    <property type="project" value="UniProtKB-SubCell"/>
</dbReference>
<reference evidence="11 13" key="1">
    <citation type="submission" date="2019-07" db="EMBL/GenBank/DDBJ databases">
        <title>Whole genome shotgun sequence of Cellulomonas hominis NBRC 16055.</title>
        <authorList>
            <person name="Hosoyama A."/>
            <person name="Uohara A."/>
            <person name="Ohji S."/>
            <person name="Ichikawa N."/>
        </authorList>
    </citation>
    <scope>NUCLEOTIDE SEQUENCE [LARGE SCALE GENOMIC DNA]</scope>
    <source>
        <strain evidence="11 13">NBRC 16055</strain>
    </source>
</reference>
<proteinExistence type="inferred from homology"/>
<protein>
    <recommendedName>
        <fullName evidence="8">ATP synthase epsilon chain</fullName>
    </recommendedName>
    <alternativeName>
        <fullName evidence="8">ATP synthase F1 sector epsilon subunit</fullName>
    </alternativeName>
    <alternativeName>
        <fullName evidence="8">F-ATPase epsilon subunit</fullName>
    </alternativeName>
</protein>
<dbReference type="SUPFAM" id="SSF51344">
    <property type="entry name" value="Epsilon subunit of F1F0-ATP synthase N-terminal domain"/>
    <property type="match status" value="1"/>
</dbReference>
<reference evidence="12 14" key="2">
    <citation type="submission" date="2020-08" db="EMBL/GenBank/DDBJ databases">
        <title>Sequencing the genomes of 1000 actinobacteria strains.</title>
        <authorList>
            <person name="Klenk H.-P."/>
        </authorList>
    </citation>
    <scope>NUCLEOTIDE SEQUENCE [LARGE SCALE GENOMIC DNA]</scope>
    <source>
        <strain evidence="12 14">DSM 9581</strain>
    </source>
</reference>
<dbReference type="InterPro" id="IPR001469">
    <property type="entry name" value="ATP_synth_F1_dsu/esu"/>
</dbReference>
<evidence type="ECO:0000256" key="5">
    <source>
        <dbReference type="ARBA" id="ARBA00023136"/>
    </source>
</evidence>
<keyword evidence="6 8" id="KW-0139">CF(1)</keyword>
<evidence type="ECO:0000256" key="6">
    <source>
        <dbReference type="ARBA" id="ARBA00023196"/>
    </source>
</evidence>
<comment type="subcellular location">
    <subcellularLocation>
        <location evidence="1 8">Cell membrane</location>
        <topology evidence="1 8">Peripheral membrane protein</topology>
    </subcellularLocation>
</comment>
<dbReference type="NCBIfam" id="TIGR01216">
    <property type="entry name" value="ATP_synt_epsi"/>
    <property type="match status" value="1"/>
</dbReference>
<dbReference type="Proteomes" id="UP000321723">
    <property type="component" value="Unassembled WGS sequence"/>
</dbReference>
<dbReference type="InterPro" id="IPR020546">
    <property type="entry name" value="ATP_synth_F1_dsu/esu_N"/>
</dbReference>
<dbReference type="AlphaFoldDB" id="A0A511FKY3"/>
<evidence type="ECO:0000313" key="13">
    <source>
        <dbReference type="Proteomes" id="UP000321723"/>
    </source>
</evidence>
<comment type="subunit">
    <text evidence="8 9">F-type ATPases have 2 components, CF(1) - the catalytic core - and CF(0) - the membrane proton channel. CF(1) has five subunits: alpha(3), beta(3), gamma(1), delta(1), epsilon(1). CF(0) has three main subunits: a, b and c.</text>
</comment>
<dbReference type="OrthoDB" id="9791445at2"/>
<dbReference type="NCBIfam" id="NF009977">
    <property type="entry name" value="PRK13442.1"/>
    <property type="match status" value="1"/>
</dbReference>
<evidence type="ECO:0000313" key="11">
    <source>
        <dbReference type="EMBL" id="GEL48518.1"/>
    </source>
</evidence>
<dbReference type="EMBL" id="BJVQ01000084">
    <property type="protein sequence ID" value="GEL48518.1"/>
    <property type="molecule type" value="Genomic_DNA"/>
</dbReference>
<feature type="domain" description="ATP synthase F1 complex delta/epsilon subunit N-terminal" evidence="10">
    <location>
        <begin position="4"/>
        <end position="83"/>
    </location>
</feature>
<evidence type="ECO:0000256" key="8">
    <source>
        <dbReference type="HAMAP-Rule" id="MF_00530"/>
    </source>
</evidence>